<dbReference type="SUPFAM" id="SSF48452">
    <property type="entry name" value="TPR-like"/>
    <property type="match status" value="1"/>
</dbReference>
<keyword evidence="2" id="KW-1185">Reference proteome</keyword>
<organism evidence="1 2">
    <name type="scientific">Funneliformis caledonium</name>
    <dbReference type="NCBI Taxonomy" id="1117310"/>
    <lineage>
        <taxon>Eukaryota</taxon>
        <taxon>Fungi</taxon>
        <taxon>Fungi incertae sedis</taxon>
        <taxon>Mucoromycota</taxon>
        <taxon>Glomeromycotina</taxon>
        <taxon>Glomeromycetes</taxon>
        <taxon>Glomerales</taxon>
        <taxon>Glomeraceae</taxon>
        <taxon>Funneliformis</taxon>
    </lineage>
</organism>
<dbReference type="Gene3D" id="1.25.40.10">
    <property type="entry name" value="Tetratricopeptide repeat domain"/>
    <property type="match status" value="1"/>
</dbReference>
<dbReference type="EMBL" id="CAJVPQ010001425">
    <property type="protein sequence ID" value="CAG8552222.1"/>
    <property type="molecule type" value="Genomic_DNA"/>
</dbReference>
<comment type="caution">
    <text evidence="1">The sequence shown here is derived from an EMBL/GenBank/DDBJ whole genome shotgun (WGS) entry which is preliminary data.</text>
</comment>
<dbReference type="Proteomes" id="UP000789570">
    <property type="component" value="Unassembled WGS sequence"/>
</dbReference>
<accession>A0A9N9B3Q1</accession>
<sequence>MLPINIDSTRIPLINDFYYYIIHRFLNNLDEGISNRKFQYILEQRNRTPELLLPMASAAIQLKQKVLSFWFKGFKNGEILPLSLIQFWFSGGATVDTECRKHFSKDLEDIFEKRMYIDDLKKTPEGTLNLAILLDQLPRNIFRGTARPFVDFDPLASEIAKYCIHRKWDEQLDPIQREFIYLPLEHSEKMEDQDLSLQKHKWQVDTTPEIYSETLKSFLAYAESHRNIIKRFGRFPHRNKILGRKPTKEEIDFLEQGGETFDSTII</sequence>
<name>A0A9N9B3Q1_9GLOM</name>
<dbReference type="InterPro" id="IPR011990">
    <property type="entry name" value="TPR-like_helical_dom_sf"/>
</dbReference>
<reference evidence="1" key="1">
    <citation type="submission" date="2021-06" db="EMBL/GenBank/DDBJ databases">
        <authorList>
            <person name="Kallberg Y."/>
            <person name="Tangrot J."/>
            <person name="Rosling A."/>
        </authorList>
    </citation>
    <scope>NUCLEOTIDE SEQUENCE</scope>
    <source>
        <strain evidence="1">UK204</strain>
    </source>
</reference>
<proteinExistence type="predicted"/>
<gene>
    <name evidence="1" type="ORF">FCALED_LOCUS6176</name>
</gene>
<dbReference type="Pfam" id="PF06041">
    <property type="entry name" value="DUF924"/>
    <property type="match status" value="1"/>
</dbReference>
<dbReference type="OrthoDB" id="414698at2759"/>
<protein>
    <submittedName>
        <fullName evidence="1">143_t:CDS:1</fullName>
    </submittedName>
</protein>
<dbReference type="InterPro" id="IPR010323">
    <property type="entry name" value="DUF924"/>
</dbReference>
<evidence type="ECO:0000313" key="2">
    <source>
        <dbReference type="Proteomes" id="UP000789570"/>
    </source>
</evidence>
<evidence type="ECO:0000313" key="1">
    <source>
        <dbReference type="EMBL" id="CAG8552222.1"/>
    </source>
</evidence>
<dbReference type="Gene3D" id="1.20.58.320">
    <property type="entry name" value="TPR-like"/>
    <property type="match status" value="1"/>
</dbReference>
<dbReference type="AlphaFoldDB" id="A0A9N9B3Q1"/>